<feature type="non-terminal residue" evidence="1">
    <location>
        <position position="230"/>
    </location>
</feature>
<gene>
    <name evidence="1" type="ORF">G3331_004273</name>
</gene>
<evidence type="ECO:0000313" key="1">
    <source>
        <dbReference type="EMBL" id="HAE2550384.1"/>
    </source>
</evidence>
<comment type="caution">
    <text evidence="1">The sequence shown here is derived from an EMBL/GenBank/DDBJ whole genome shotgun (WGS) entry which is preliminary data.</text>
</comment>
<reference evidence="1" key="2">
    <citation type="submission" date="2018-07" db="EMBL/GenBank/DDBJ databases">
        <authorList>
            <consortium name="NCBI Pathogen Detection Project"/>
        </authorList>
    </citation>
    <scope>NUCLEOTIDE SEQUENCE</scope>
    <source>
        <strain evidence="1">11-7312</strain>
    </source>
</reference>
<dbReference type="EMBL" id="DAARIH010000046">
    <property type="protein sequence ID" value="HAE2550384.1"/>
    <property type="molecule type" value="Genomic_DNA"/>
</dbReference>
<reference evidence="1" key="1">
    <citation type="journal article" date="2018" name="Genome Biol.">
        <title>SKESA: strategic k-mer extension for scrupulous assemblies.</title>
        <authorList>
            <person name="Souvorov A."/>
            <person name="Agarwala R."/>
            <person name="Lipman D.J."/>
        </authorList>
    </citation>
    <scope>NUCLEOTIDE SEQUENCE</scope>
    <source>
        <strain evidence="1">11-7312</strain>
    </source>
</reference>
<name>A0A728IRC4_SALET</name>
<sequence>MNFSDIPSRLIKAFAINGLKNVIAVDSSTSTDNSGTATFDKGFPPVTMQPLSAGGIPPSGKDMNGVLFTSTLKQQWADAGGAYPFNQSFSTAIGGYPQGAIIPATNLSGQWLNLLDGNTTNPEASDSSTTGWVPLNFYGATNISGLSGVSITLNSLQAARDTLILSGALTSNINIILPSWVKVWRVINNCSGIFQVTLKTLTGSGVQCPQKKTTLIRGDGSNILSDISIQ</sequence>
<proteinExistence type="predicted"/>
<organism evidence="1">
    <name type="scientific">Salmonella enterica subsp. enterica serovar Javiana</name>
    <dbReference type="NCBI Taxonomy" id="363569"/>
    <lineage>
        <taxon>Bacteria</taxon>
        <taxon>Pseudomonadati</taxon>
        <taxon>Pseudomonadota</taxon>
        <taxon>Gammaproteobacteria</taxon>
        <taxon>Enterobacterales</taxon>
        <taxon>Enterobacteriaceae</taxon>
        <taxon>Salmonella</taxon>
    </lineage>
</organism>
<dbReference type="AlphaFoldDB" id="A0A728IRC4"/>
<protein>
    <submittedName>
        <fullName evidence="1">Phage tail protein</fullName>
    </submittedName>
</protein>
<accession>A0A728IRC4</accession>